<dbReference type="RefSeq" id="WP_373972407.1">
    <property type="nucleotide sequence ID" value="NZ_JBHDLJ010000009.1"/>
</dbReference>
<evidence type="ECO:0000313" key="4">
    <source>
        <dbReference type="Proteomes" id="UP001575652"/>
    </source>
</evidence>
<feature type="region of interest" description="Disordered" evidence="1">
    <location>
        <begin position="1"/>
        <end position="131"/>
    </location>
</feature>
<feature type="compositionally biased region" description="Basic and acidic residues" evidence="1">
    <location>
        <begin position="1"/>
        <end position="14"/>
    </location>
</feature>
<keyword evidence="2" id="KW-0812">Transmembrane</keyword>
<organism evidence="3 4">
    <name type="scientific">Arthrobacter halodurans</name>
    <dbReference type="NCBI Taxonomy" id="516699"/>
    <lineage>
        <taxon>Bacteria</taxon>
        <taxon>Bacillati</taxon>
        <taxon>Actinomycetota</taxon>
        <taxon>Actinomycetes</taxon>
        <taxon>Micrococcales</taxon>
        <taxon>Micrococcaceae</taxon>
        <taxon>Arthrobacter</taxon>
    </lineage>
</organism>
<feature type="transmembrane region" description="Helical" evidence="2">
    <location>
        <begin position="273"/>
        <end position="293"/>
    </location>
</feature>
<dbReference type="Pfam" id="PF07314">
    <property type="entry name" value="Lit"/>
    <property type="match status" value="1"/>
</dbReference>
<evidence type="ECO:0000313" key="3">
    <source>
        <dbReference type="EMBL" id="MFB0835229.1"/>
    </source>
</evidence>
<keyword evidence="4" id="KW-1185">Reference proteome</keyword>
<name>A0ABV4UNJ9_9MICC</name>
<reference evidence="3 4" key="1">
    <citation type="submission" date="2024-09" db="EMBL/GenBank/DDBJ databases">
        <authorList>
            <person name="Salinas-Garcia M.A."/>
            <person name="Prieme A."/>
        </authorList>
    </citation>
    <scope>NUCLEOTIDE SEQUENCE [LARGE SCALE GENOMIC DNA]</scope>
    <source>
        <strain evidence="3 4">DSM 21081</strain>
    </source>
</reference>
<feature type="transmembrane region" description="Helical" evidence="2">
    <location>
        <begin position="238"/>
        <end position="261"/>
    </location>
</feature>
<sequence length="373" mass="38576">MTDQDAQDHPDLTERPAATVPPAGTAGTPAAAAPADGSPGSPPAEPVSGKSAVGDSASVGDSTPAEPGPGESARGDSTPGEPVPAEPVANEPAGAGAPGPAERTAAVAAAMRPPTGPKPELDPQAQRRHAAREAALTAKPVLARVLQAALAVAYPFLLIIGAIKLVASPWFLWLEYHRPGFPADAFGFTAAERLTYGSYGVDYLNNAAGADYLGGLVDGSGNPLLLNTEVAHMADVKAVVAATFLAGLILLLAALAACTYLARRYAGGIRRALFSGTVAALVLIAGLGMLAALNWQAFFSGFHQVFFAEGTWTFRTDDTLIRLYPPQFWIDAGLAVAVLVLVAAVVTLVATWPTARRRERSRLRQEGRDFGIA</sequence>
<feature type="compositionally biased region" description="Low complexity" evidence="1">
    <location>
        <begin position="86"/>
        <end position="113"/>
    </location>
</feature>
<protein>
    <submittedName>
        <fullName evidence="3">TIGR01906 family membrane protein</fullName>
    </submittedName>
</protein>
<evidence type="ECO:0000256" key="1">
    <source>
        <dbReference type="SAM" id="MobiDB-lite"/>
    </source>
</evidence>
<dbReference type="EMBL" id="JBHDLJ010000009">
    <property type="protein sequence ID" value="MFB0835229.1"/>
    <property type="molecule type" value="Genomic_DNA"/>
</dbReference>
<feature type="compositionally biased region" description="Low complexity" evidence="1">
    <location>
        <begin position="16"/>
        <end position="39"/>
    </location>
</feature>
<accession>A0ABV4UNJ9</accession>
<dbReference type="NCBIfam" id="TIGR01906">
    <property type="entry name" value="integ_TIGR01906"/>
    <property type="match status" value="1"/>
</dbReference>
<dbReference type="InterPro" id="IPR010178">
    <property type="entry name" value="Lit"/>
</dbReference>
<comment type="caution">
    <text evidence="3">The sequence shown here is derived from an EMBL/GenBank/DDBJ whole genome shotgun (WGS) entry which is preliminary data.</text>
</comment>
<gene>
    <name evidence="3" type="ORF">ACETWP_11580</name>
</gene>
<keyword evidence="2" id="KW-0472">Membrane</keyword>
<feature type="transmembrane region" description="Helical" evidence="2">
    <location>
        <begin position="148"/>
        <end position="172"/>
    </location>
</feature>
<dbReference type="Proteomes" id="UP001575652">
    <property type="component" value="Unassembled WGS sequence"/>
</dbReference>
<feature type="transmembrane region" description="Helical" evidence="2">
    <location>
        <begin position="332"/>
        <end position="355"/>
    </location>
</feature>
<keyword evidence="2" id="KW-1133">Transmembrane helix</keyword>
<evidence type="ECO:0000256" key="2">
    <source>
        <dbReference type="SAM" id="Phobius"/>
    </source>
</evidence>
<proteinExistence type="predicted"/>